<name>J3P3A0_GAET3</name>
<proteinExistence type="predicted"/>
<accession>J3P3A0</accession>
<dbReference type="AlphaFoldDB" id="J3P3A0"/>
<dbReference type="GeneID" id="20348446"/>
<evidence type="ECO:0000313" key="3">
    <source>
        <dbReference type="EnsemblFungi" id="EJT74142"/>
    </source>
</evidence>
<dbReference type="RefSeq" id="XP_009224086.1">
    <property type="nucleotide sequence ID" value="XM_009225822.1"/>
</dbReference>
<organism evidence="2">
    <name type="scientific">Gaeumannomyces tritici (strain R3-111a-1)</name>
    <name type="common">Wheat and barley take-all root rot fungus</name>
    <name type="synonym">Gaeumannomyces graminis var. tritici</name>
    <dbReference type="NCBI Taxonomy" id="644352"/>
    <lineage>
        <taxon>Eukaryota</taxon>
        <taxon>Fungi</taxon>
        <taxon>Dikarya</taxon>
        <taxon>Ascomycota</taxon>
        <taxon>Pezizomycotina</taxon>
        <taxon>Sordariomycetes</taxon>
        <taxon>Sordariomycetidae</taxon>
        <taxon>Magnaporthales</taxon>
        <taxon>Magnaporthaceae</taxon>
        <taxon>Gaeumannomyces</taxon>
    </lineage>
</organism>
<sequence>MTFQAVYILHWTAGSSVVLQHHPGEGVVLAAVGFRSRDRQQRLERVNKGACCWVPRPEYLTEGNGDIKEKDARDGEKEKGGRTGGWSSAEPNRHDAPDPVSESGLSRRVLTELADRARTGPGQGQDRAGQGKGTAATRGLRGKLCCSFFFLPSIPPSSPSRRRFTKTRMCRTGRSIWAWSPALEILDLPCLPTLAWPLGGQRAGLGPFEEGRPCLAMAPQVRGARSD</sequence>
<feature type="compositionally biased region" description="Basic and acidic residues" evidence="1">
    <location>
        <begin position="65"/>
        <end position="81"/>
    </location>
</feature>
<reference evidence="2" key="2">
    <citation type="submission" date="2010-07" db="EMBL/GenBank/DDBJ databases">
        <authorList>
            <consortium name="The Broad Institute Genome Sequencing Platform"/>
            <consortium name="Broad Institute Genome Sequencing Center for Infectious Disease"/>
            <person name="Ma L.-J."/>
            <person name="Dead R."/>
            <person name="Young S."/>
            <person name="Zeng Q."/>
            <person name="Koehrsen M."/>
            <person name="Alvarado L."/>
            <person name="Berlin A."/>
            <person name="Chapman S.B."/>
            <person name="Chen Z."/>
            <person name="Freedman E."/>
            <person name="Gellesch M."/>
            <person name="Goldberg J."/>
            <person name="Griggs A."/>
            <person name="Gujja S."/>
            <person name="Heilman E.R."/>
            <person name="Heiman D."/>
            <person name="Hepburn T."/>
            <person name="Howarth C."/>
            <person name="Jen D."/>
            <person name="Larson L."/>
            <person name="Mehta T."/>
            <person name="Neiman D."/>
            <person name="Pearson M."/>
            <person name="Roberts A."/>
            <person name="Saif S."/>
            <person name="Shea T."/>
            <person name="Shenoy N."/>
            <person name="Sisk P."/>
            <person name="Stolte C."/>
            <person name="Sykes S."/>
            <person name="Walk T."/>
            <person name="White J."/>
            <person name="Yandava C."/>
            <person name="Haas B."/>
            <person name="Nusbaum C."/>
            <person name="Birren B."/>
        </authorList>
    </citation>
    <scope>NUCLEOTIDE SEQUENCE</scope>
    <source>
        <strain evidence="2">R3-111a-1</strain>
    </source>
</reference>
<feature type="region of interest" description="Disordered" evidence="1">
    <location>
        <begin position="63"/>
        <end position="135"/>
    </location>
</feature>
<evidence type="ECO:0000256" key="1">
    <source>
        <dbReference type="SAM" id="MobiDB-lite"/>
    </source>
</evidence>
<gene>
    <name evidence="3" type="primary">20348446</name>
    <name evidence="2" type="ORF">GGTG_07988</name>
</gene>
<reference evidence="2" key="3">
    <citation type="submission" date="2010-09" db="EMBL/GenBank/DDBJ databases">
        <title>Annotation of Gaeumannomyces graminis var. tritici R3-111a-1.</title>
        <authorList>
            <consortium name="The Broad Institute Genome Sequencing Platform"/>
            <person name="Ma L.-J."/>
            <person name="Dead R."/>
            <person name="Young S.K."/>
            <person name="Zeng Q."/>
            <person name="Gargeya S."/>
            <person name="Fitzgerald M."/>
            <person name="Haas B."/>
            <person name="Abouelleil A."/>
            <person name="Alvarado L."/>
            <person name="Arachchi H.M."/>
            <person name="Berlin A."/>
            <person name="Brown A."/>
            <person name="Chapman S.B."/>
            <person name="Chen Z."/>
            <person name="Dunbar C."/>
            <person name="Freedman E."/>
            <person name="Gearin G."/>
            <person name="Gellesch M."/>
            <person name="Goldberg J."/>
            <person name="Griggs A."/>
            <person name="Gujja S."/>
            <person name="Heiman D."/>
            <person name="Howarth C."/>
            <person name="Larson L."/>
            <person name="Lui A."/>
            <person name="MacDonald P.J.P."/>
            <person name="Mehta T."/>
            <person name="Montmayeur A."/>
            <person name="Murphy C."/>
            <person name="Neiman D."/>
            <person name="Pearson M."/>
            <person name="Priest M."/>
            <person name="Roberts A."/>
            <person name="Saif S."/>
            <person name="Shea T."/>
            <person name="Shenoy N."/>
            <person name="Sisk P."/>
            <person name="Stolte C."/>
            <person name="Sykes S."/>
            <person name="Yandava C."/>
            <person name="Wortman J."/>
            <person name="Nusbaum C."/>
            <person name="Birren B."/>
        </authorList>
    </citation>
    <scope>NUCLEOTIDE SEQUENCE</scope>
    <source>
        <strain evidence="2">R3-111a-1</strain>
    </source>
</reference>
<reference evidence="3" key="4">
    <citation type="journal article" date="2015" name="G3 (Bethesda)">
        <title>Genome sequences of three phytopathogenic species of the Magnaporthaceae family of fungi.</title>
        <authorList>
            <person name="Okagaki L.H."/>
            <person name="Nunes C.C."/>
            <person name="Sailsbery J."/>
            <person name="Clay B."/>
            <person name="Brown D."/>
            <person name="John T."/>
            <person name="Oh Y."/>
            <person name="Young N."/>
            <person name="Fitzgerald M."/>
            <person name="Haas B.J."/>
            <person name="Zeng Q."/>
            <person name="Young S."/>
            <person name="Adiconis X."/>
            <person name="Fan L."/>
            <person name="Levin J.Z."/>
            <person name="Mitchell T.K."/>
            <person name="Okubara P.A."/>
            <person name="Farman M.L."/>
            <person name="Kohn L.M."/>
            <person name="Birren B."/>
            <person name="Ma L.-J."/>
            <person name="Dean R.A."/>
        </authorList>
    </citation>
    <scope>NUCLEOTIDE SEQUENCE</scope>
    <source>
        <strain evidence="3">R3-111a-1</strain>
    </source>
</reference>
<protein>
    <submittedName>
        <fullName evidence="2 3">Uncharacterized protein</fullName>
    </submittedName>
</protein>
<reference evidence="3" key="5">
    <citation type="submission" date="2018-04" db="UniProtKB">
        <authorList>
            <consortium name="EnsemblFungi"/>
        </authorList>
    </citation>
    <scope>IDENTIFICATION</scope>
    <source>
        <strain evidence="3">R3-111a-1</strain>
    </source>
</reference>
<dbReference type="VEuPathDB" id="FungiDB:GGTG_07988"/>
<evidence type="ECO:0000313" key="2">
    <source>
        <dbReference type="EMBL" id="EJT74142.1"/>
    </source>
</evidence>
<reference evidence="4" key="1">
    <citation type="submission" date="2010-07" db="EMBL/GenBank/DDBJ databases">
        <title>The genome sequence of Gaeumannomyces graminis var. tritici strain R3-111a-1.</title>
        <authorList>
            <consortium name="The Broad Institute Genome Sequencing Platform"/>
            <person name="Ma L.-J."/>
            <person name="Dead R."/>
            <person name="Young S."/>
            <person name="Zeng Q."/>
            <person name="Koehrsen M."/>
            <person name="Alvarado L."/>
            <person name="Berlin A."/>
            <person name="Chapman S.B."/>
            <person name="Chen Z."/>
            <person name="Freedman E."/>
            <person name="Gellesch M."/>
            <person name="Goldberg J."/>
            <person name="Griggs A."/>
            <person name="Gujja S."/>
            <person name="Heilman E.R."/>
            <person name="Heiman D."/>
            <person name="Hepburn T."/>
            <person name="Howarth C."/>
            <person name="Jen D."/>
            <person name="Larson L."/>
            <person name="Mehta T."/>
            <person name="Neiman D."/>
            <person name="Pearson M."/>
            <person name="Roberts A."/>
            <person name="Saif S."/>
            <person name="Shea T."/>
            <person name="Shenoy N."/>
            <person name="Sisk P."/>
            <person name="Stolte C."/>
            <person name="Sykes S."/>
            <person name="Walk T."/>
            <person name="White J."/>
            <person name="Yandava C."/>
            <person name="Haas B."/>
            <person name="Nusbaum C."/>
            <person name="Birren B."/>
        </authorList>
    </citation>
    <scope>NUCLEOTIDE SEQUENCE [LARGE SCALE GENOMIC DNA]</scope>
    <source>
        <strain evidence="4">R3-111a-1</strain>
    </source>
</reference>
<feature type="compositionally biased region" description="Basic and acidic residues" evidence="1">
    <location>
        <begin position="109"/>
        <end position="118"/>
    </location>
</feature>
<dbReference type="Proteomes" id="UP000006039">
    <property type="component" value="Unassembled WGS sequence"/>
</dbReference>
<keyword evidence="4" id="KW-1185">Reference proteome</keyword>
<dbReference type="EnsemblFungi" id="EJT74142">
    <property type="protein sequence ID" value="EJT74142"/>
    <property type="gene ID" value="GGTG_07988"/>
</dbReference>
<dbReference type="EMBL" id="GL385398">
    <property type="protein sequence ID" value="EJT74142.1"/>
    <property type="molecule type" value="Genomic_DNA"/>
</dbReference>
<evidence type="ECO:0000313" key="4">
    <source>
        <dbReference type="Proteomes" id="UP000006039"/>
    </source>
</evidence>
<dbReference type="HOGENOM" id="CLU_1219755_0_0_1"/>